<sequence>MTISEVSKKYGLSVDTLRYYEKAGLIPPVNRKENGIRDYTETDCGWVEFVKCMREAGLPIEVLTQYIALYAKGNRTLQQRKNLLVTERDRLKERIEQMQQTLKRLNYKISVYEQRIVACEKKLLK</sequence>
<dbReference type="PRINTS" id="PR00040">
    <property type="entry name" value="HTHMERR"/>
</dbReference>
<dbReference type="InterPro" id="IPR000551">
    <property type="entry name" value="MerR-type_HTH_dom"/>
</dbReference>
<dbReference type="RefSeq" id="WP_087288936.1">
    <property type="nucleotide sequence ID" value="NZ_NFJD01000004.1"/>
</dbReference>
<protein>
    <submittedName>
        <fullName evidence="4">MerR family transcriptional regulator</fullName>
    </submittedName>
</protein>
<dbReference type="Pfam" id="PF13411">
    <property type="entry name" value="MerR_1"/>
    <property type="match status" value="1"/>
</dbReference>
<dbReference type="PANTHER" id="PTHR30204:SF98">
    <property type="entry name" value="HTH-TYPE TRANSCRIPTIONAL REGULATOR ADHR"/>
    <property type="match status" value="1"/>
</dbReference>
<dbReference type="Gene3D" id="1.10.1660.10">
    <property type="match status" value="1"/>
</dbReference>
<name>A0A1Y4DGU5_9BACT</name>
<dbReference type="SUPFAM" id="SSF46955">
    <property type="entry name" value="Putative DNA-binding domain"/>
    <property type="match status" value="1"/>
</dbReference>
<dbReference type="OrthoDB" id="9811174at2"/>
<dbReference type="InterPro" id="IPR009061">
    <property type="entry name" value="DNA-bd_dom_put_sf"/>
</dbReference>
<proteinExistence type="predicted"/>
<evidence type="ECO:0000256" key="1">
    <source>
        <dbReference type="ARBA" id="ARBA00023125"/>
    </source>
</evidence>
<keyword evidence="5" id="KW-1185">Reference proteome</keyword>
<dbReference type="SMART" id="SM00422">
    <property type="entry name" value="HTH_MERR"/>
    <property type="match status" value="1"/>
</dbReference>
<dbReference type="InterPro" id="IPR047057">
    <property type="entry name" value="MerR_fam"/>
</dbReference>
<dbReference type="Proteomes" id="UP000196368">
    <property type="component" value="Unassembled WGS sequence"/>
</dbReference>
<evidence type="ECO:0000259" key="3">
    <source>
        <dbReference type="PROSITE" id="PS50937"/>
    </source>
</evidence>
<organism evidence="4 5">
    <name type="scientific">Candidatus Avelusimicrobium gallicola</name>
    <dbReference type="NCBI Taxonomy" id="2562704"/>
    <lineage>
        <taxon>Bacteria</taxon>
        <taxon>Pseudomonadati</taxon>
        <taxon>Elusimicrobiota</taxon>
        <taxon>Elusimicrobia</taxon>
        <taxon>Elusimicrobiales</taxon>
        <taxon>Elusimicrobiaceae</taxon>
        <taxon>Candidatus Avelusimicrobium</taxon>
    </lineage>
</organism>
<dbReference type="PANTHER" id="PTHR30204">
    <property type="entry name" value="REDOX-CYCLING DRUG-SENSING TRANSCRIPTIONAL ACTIVATOR SOXR"/>
    <property type="match status" value="1"/>
</dbReference>
<dbReference type="CDD" id="cd01109">
    <property type="entry name" value="HTH_YyaN"/>
    <property type="match status" value="1"/>
</dbReference>
<dbReference type="GO" id="GO:0003677">
    <property type="term" value="F:DNA binding"/>
    <property type="evidence" value="ECO:0007669"/>
    <property type="project" value="UniProtKB-KW"/>
</dbReference>
<reference evidence="5" key="1">
    <citation type="submission" date="2017-04" db="EMBL/GenBank/DDBJ databases">
        <title>Function of individual gut microbiota members based on whole genome sequencing of pure cultures obtained from chicken caecum.</title>
        <authorList>
            <person name="Medvecky M."/>
            <person name="Cejkova D."/>
            <person name="Polansky O."/>
            <person name="Karasova D."/>
            <person name="Kubasova T."/>
            <person name="Cizek A."/>
            <person name="Rychlik I."/>
        </authorList>
    </citation>
    <scope>NUCLEOTIDE SEQUENCE [LARGE SCALE GENOMIC DNA]</scope>
    <source>
        <strain evidence="5">An273</strain>
    </source>
</reference>
<dbReference type="AlphaFoldDB" id="A0A1Y4DGU5"/>
<dbReference type="EMBL" id="NFJD01000004">
    <property type="protein sequence ID" value="OUO56148.1"/>
    <property type="molecule type" value="Genomic_DNA"/>
</dbReference>
<dbReference type="GO" id="GO:0003700">
    <property type="term" value="F:DNA-binding transcription factor activity"/>
    <property type="evidence" value="ECO:0007669"/>
    <property type="project" value="InterPro"/>
</dbReference>
<gene>
    <name evidence="4" type="ORF">B5F75_05880</name>
</gene>
<feature type="domain" description="HTH merR-type" evidence="3">
    <location>
        <begin position="1"/>
        <end position="69"/>
    </location>
</feature>
<keyword evidence="2" id="KW-0175">Coiled coil</keyword>
<accession>A0A1Y4DGU5</accession>
<evidence type="ECO:0000313" key="5">
    <source>
        <dbReference type="Proteomes" id="UP000196368"/>
    </source>
</evidence>
<evidence type="ECO:0000313" key="4">
    <source>
        <dbReference type="EMBL" id="OUO56148.1"/>
    </source>
</evidence>
<keyword evidence="1" id="KW-0238">DNA-binding</keyword>
<comment type="caution">
    <text evidence="4">The sequence shown here is derived from an EMBL/GenBank/DDBJ whole genome shotgun (WGS) entry which is preliminary data.</text>
</comment>
<evidence type="ECO:0000256" key="2">
    <source>
        <dbReference type="SAM" id="Coils"/>
    </source>
</evidence>
<feature type="coiled-coil region" evidence="2">
    <location>
        <begin position="74"/>
        <end position="122"/>
    </location>
</feature>
<dbReference type="PROSITE" id="PS50937">
    <property type="entry name" value="HTH_MERR_2"/>
    <property type="match status" value="1"/>
</dbReference>